<name>A0A7J4JPI4_9ARCH</name>
<comment type="caution">
    <text evidence="3">The sequence shown here is derived from an EMBL/GenBank/DDBJ whole genome shotgun (WGS) entry which is preliminary data.</text>
</comment>
<evidence type="ECO:0000256" key="1">
    <source>
        <dbReference type="SAM" id="MobiDB-lite"/>
    </source>
</evidence>
<feature type="transmembrane region" description="Helical" evidence="2">
    <location>
        <begin position="63"/>
        <end position="83"/>
    </location>
</feature>
<feature type="region of interest" description="Disordered" evidence="1">
    <location>
        <begin position="1"/>
        <end position="32"/>
    </location>
</feature>
<feature type="compositionally biased region" description="Gly residues" evidence="1">
    <location>
        <begin position="12"/>
        <end position="32"/>
    </location>
</feature>
<keyword evidence="2" id="KW-1133">Transmembrane helix</keyword>
<dbReference type="EMBL" id="DUGH01000166">
    <property type="protein sequence ID" value="HIH17116.1"/>
    <property type="molecule type" value="Genomic_DNA"/>
</dbReference>
<sequence length="124" mass="12937">MADAHGGHGDAHGGAGAHGGGHGDAHGGGSSQGGGWGGMWTTKHTDNWYDWVATVVSEQVSTFVAFIFFIITVGAVYGALVAARNPTMEPFLLIVPAVLGLIAFYNRDIATLFFLLFTVGFILV</sequence>
<protein>
    <submittedName>
        <fullName evidence="3">Uncharacterized protein</fullName>
    </submittedName>
</protein>
<accession>A0A7J4JPI4</accession>
<keyword evidence="2" id="KW-0472">Membrane</keyword>
<feature type="transmembrane region" description="Helical" evidence="2">
    <location>
        <begin position="90"/>
        <end position="123"/>
    </location>
</feature>
<dbReference type="EMBL" id="JAGVWE010000002">
    <property type="protein sequence ID" value="MBS3062478.1"/>
    <property type="molecule type" value="Genomic_DNA"/>
</dbReference>
<evidence type="ECO:0000313" key="4">
    <source>
        <dbReference type="EMBL" id="MBS3062478.1"/>
    </source>
</evidence>
<gene>
    <name evidence="3" type="ORF">HA252_06960</name>
    <name evidence="4" type="ORF">J4203_01270</name>
</gene>
<dbReference type="Proteomes" id="UP000564964">
    <property type="component" value="Unassembled WGS sequence"/>
</dbReference>
<reference evidence="5" key="1">
    <citation type="journal article" date="2020" name="bioRxiv">
        <title>A rank-normalized archaeal taxonomy based on genome phylogeny resolves widespread incomplete and uneven classifications.</title>
        <authorList>
            <person name="Rinke C."/>
            <person name="Chuvochina M."/>
            <person name="Mussig A.J."/>
            <person name="Chaumeil P.-A."/>
            <person name="Waite D.W."/>
            <person name="Whitman W.B."/>
            <person name="Parks D.H."/>
            <person name="Hugenholtz P."/>
        </authorList>
    </citation>
    <scope>NUCLEOTIDE SEQUENCE [LARGE SCALE GENOMIC DNA]</scope>
</reference>
<organism evidence="3 5">
    <name type="scientific">Candidatus Iainarchaeum sp</name>
    <dbReference type="NCBI Taxonomy" id="3101447"/>
    <lineage>
        <taxon>Archaea</taxon>
        <taxon>Candidatus Iainarchaeota</taxon>
        <taxon>Candidatus Iainarchaeia</taxon>
        <taxon>Candidatus Iainarchaeales</taxon>
        <taxon>Candidatus Iainarchaeaceae</taxon>
        <taxon>Candidatus Iainarchaeum</taxon>
    </lineage>
</organism>
<proteinExistence type="predicted"/>
<dbReference type="Proteomes" id="UP000678237">
    <property type="component" value="Unassembled WGS sequence"/>
</dbReference>
<evidence type="ECO:0000256" key="2">
    <source>
        <dbReference type="SAM" id="Phobius"/>
    </source>
</evidence>
<evidence type="ECO:0000313" key="3">
    <source>
        <dbReference type="EMBL" id="HIH17116.1"/>
    </source>
</evidence>
<feature type="compositionally biased region" description="Basic and acidic residues" evidence="1">
    <location>
        <begin position="1"/>
        <end position="11"/>
    </location>
</feature>
<reference evidence="4" key="3">
    <citation type="submission" date="2021-05" db="EMBL/GenBank/DDBJ databases">
        <title>Protein family content uncovers lineage relationships and bacterial pathway maintenance mechanisms in DPANN archaea.</title>
        <authorList>
            <person name="Castelle C.J."/>
            <person name="Meheust R."/>
            <person name="Jaffe A.L."/>
            <person name="Seitz K."/>
            <person name="Gong X."/>
            <person name="Baker B.J."/>
            <person name="Banfield J.F."/>
        </authorList>
    </citation>
    <scope>NUCLEOTIDE SEQUENCE</scope>
    <source>
        <strain evidence="4">RIFCSPLOWO2_01_FULL_58_19</strain>
    </source>
</reference>
<reference evidence="4" key="2">
    <citation type="submission" date="2021-03" db="EMBL/GenBank/DDBJ databases">
        <authorList>
            <person name="Jaffe A."/>
        </authorList>
    </citation>
    <scope>NUCLEOTIDE SEQUENCE</scope>
    <source>
        <strain evidence="4">RIFCSPLOWO2_01_FULL_58_19</strain>
    </source>
</reference>
<evidence type="ECO:0000313" key="5">
    <source>
        <dbReference type="Proteomes" id="UP000564964"/>
    </source>
</evidence>
<dbReference type="AlphaFoldDB" id="A0A7J4JPI4"/>
<keyword evidence="2" id="KW-0812">Transmembrane</keyword>